<dbReference type="InterPro" id="IPR003594">
    <property type="entry name" value="HATPase_dom"/>
</dbReference>
<dbReference type="InterPro" id="IPR036890">
    <property type="entry name" value="HATPase_C_sf"/>
</dbReference>
<dbReference type="GO" id="GO:0000155">
    <property type="term" value="F:phosphorelay sensor kinase activity"/>
    <property type="evidence" value="ECO:0007669"/>
    <property type="project" value="InterPro"/>
</dbReference>
<evidence type="ECO:0000256" key="4">
    <source>
        <dbReference type="ARBA" id="ARBA00022475"/>
    </source>
</evidence>
<dbReference type="InterPro" id="IPR050428">
    <property type="entry name" value="TCS_sensor_his_kinase"/>
</dbReference>
<name>A0A2X4U4Y9_SALER</name>
<evidence type="ECO:0000313" key="20">
    <source>
        <dbReference type="Proteomes" id="UP000248731"/>
    </source>
</evidence>
<evidence type="ECO:0000259" key="17">
    <source>
        <dbReference type="PROSITE" id="PS50109"/>
    </source>
</evidence>
<feature type="domain" description="HAMP" evidence="18">
    <location>
        <begin position="31"/>
        <end position="83"/>
    </location>
</feature>
<evidence type="ECO:0000256" key="9">
    <source>
        <dbReference type="ARBA" id="ARBA00022741"/>
    </source>
</evidence>
<comment type="subcellular location">
    <subcellularLocation>
        <location evidence="2">Cell inner membrane</location>
        <topology evidence="2">Multi-pass membrane protein</topology>
    </subcellularLocation>
</comment>
<evidence type="ECO:0000256" key="6">
    <source>
        <dbReference type="ARBA" id="ARBA00022553"/>
    </source>
</evidence>
<keyword evidence="7 19" id="KW-0808">Transferase</keyword>
<dbReference type="GO" id="GO:0005524">
    <property type="term" value="F:ATP binding"/>
    <property type="evidence" value="ECO:0007669"/>
    <property type="project" value="UniProtKB-KW"/>
</dbReference>
<keyword evidence="13" id="KW-0902">Two-component regulatory system</keyword>
<keyword evidence="10 19" id="KW-0418">Kinase</keyword>
<dbReference type="SMART" id="SM00304">
    <property type="entry name" value="HAMP"/>
    <property type="match status" value="1"/>
</dbReference>
<dbReference type="Gene3D" id="3.30.565.10">
    <property type="entry name" value="Histidine kinase-like ATPase, C-terminal domain"/>
    <property type="match status" value="1"/>
</dbReference>
<dbReference type="PRINTS" id="PR00344">
    <property type="entry name" value="BCTRLSENSOR"/>
</dbReference>
<evidence type="ECO:0000256" key="3">
    <source>
        <dbReference type="ARBA" id="ARBA00012438"/>
    </source>
</evidence>
<dbReference type="NCBIfam" id="NF008025">
    <property type="entry name" value="PRK10755.1"/>
    <property type="match status" value="1"/>
</dbReference>
<evidence type="ECO:0000256" key="14">
    <source>
        <dbReference type="ARBA" id="ARBA00023136"/>
    </source>
</evidence>
<keyword evidence="11" id="KW-0067">ATP-binding</keyword>
<keyword evidence="20" id="KW-1185">Reference proteome</keyword>
<dbReference type="PROSITE" id="PS50885">
    <property type="entry name" value="HAMP"/>
    <property type="match status" value="1"/>
</dbReference>
<accession>A0A2X4U4Y9</accession>
<dbReference type="Pfam" id="PF00512">
    <property type="entry name" value="HisKA"/>
    <property type="match status" value="1"/>
</dbReference>
<evidence type="ECO:0000256" key="1">
    <source>
        <dbReference type="ARBA" id="ARBA00000085"/>
    </source>
</evidence>
<dbReference type="AlphaFoldDB" id="A0A2X4U4Y9"/>
<dbReference type="FunFam" id="1.10.287.130:FF:000026">
    <property type="entry name" value="Two-component system sensor histidine kinase PmrB"/>
    <property type="match status" value="1"/>
</dbReference>
<evidence type="ECO:0000313" key="19">
    <source>
        <dbReference type="EMBL" id="SQI27770.1"/>
    </source>
</evidence>
<dbReference type="EC" id="2.7.13.3" evidence="3"/>
<protein>
    <recommendedName>
        <fullName evidence="15">Sensor protein BasS</fullName>
        <ecNumber evidence="3">2.7.13.3</ecNumber>
    </recommendedName>
</protein>
<dbReference type="InterPro" id="IPR004358">
    <property type="entry name" value="Sig_transdc_His_kin-like_C"/>
</dbReference>
<keyword evidence="6" id="KW-0597">Phosphoprotein</keyword>
<dbReference type="PROSITE" id="PS50109">
    <property type="entry name" value="HIS_KIN"/>
    <property type="match status" value="1"/>
</dbReference>
<evidence type="ECO:0000259" key="18">
    <source>
        <dbReference type="PROSITE" id="PS50885"/>
    </source>
</evidence>
<keyword evidence="12 16" id="KW-1133">Transmembrane helix</keyword>
<proteinExistence type="predicted"/>
<dbReference type="InterPro" id="IPR036097">
    <property type="entry name" value="HisK_dim/P_sf"/>
</dbReference>
<keyword evidence="9" id="KW-0547">Nucleotide-binding</keyword>
<keyword evidence="4" id="KW-1003">Cell membrane</keyword>
<evidence type="ECO:0000256" key="5">
    <source>
        <dbReference type="ARBA" id="ARBA00022519"/>
    </source>
</evidence>
<evidence type="ECO:0000256" key="8">
    <source>
        <dbReference type="ARBA" id="ARBA00022692"/>
    </source>
</evidence>
<dbReference type="SUPFAM" id="SSF47384">
    <property type="entry name" value="Homodimeric domain of signal transducing histidine kinase"/>
    <property type="match status" value="1"/>
</dbReference>
<dbReference type="Gene3D" id="1.10.287.130">
    <property type="match status" value="1"/>
</dbReference>
<dbReference type="InterPro" id="IPR003660">
    <property type="entry name" value="HAMP_dom"/>
</dbReference>
<evidence type="ECO:0000256" key="15">
    <source>
        <dbReference type="ARBA" id="ARBA00069661"/>
    </source>
</evidence>
<sequence>MHEIREAVASLIVPGVFMVSLTLLICYQAVRHITRPLAELQKELETRTADNLAPIAIHSSTLEIESVVSAINQLVTRLTTTLDNERLFTADVAHELRTPLAGVRLHLELLSKTHNIDVAPLIARLDQMMDSVSQLLQLARVGQSFSSGNYQEVKLLEDVILPSYDELNTMLETRQQTLLLPESATDVMVRGDATLLRMLLRNLVENAHRYSPEGTKITIHISAAPDAIMAVEDEGPGIDESKCGKLSEAFVRMDSRYGGIGLGLSIVSRITQLHQGQFFLQNCTDRTGTRAWVLLKKT</sequence>
<dbReference type="Pfam" id="PF00672">
    <property type="entry name" value="HAMP"/>
    <property type="match status" value="1"/>
</dbReference>
<evidence type="ECO:0000256" key="7">
    <source>
        <dbReference type="ARBA" id="ARBA00022679"/>
    </source>
</evidence>
<feature type="transmembrane region" description="Helical" evidence="16">
    <location>
        <begin position="7"/>
        <end position="30"/>
    </location>
</feature>
<evidence type="ECO:0000256" key="16">
    <source>
        <dbReference type="SAM" id="Phobius"/>
    </source>
</evidence>
<organism evidence="19 20">
    <name type="scientific">Salmonella enterica subsp. arizonae</name>
    <dbReference type="NCBI Taxonomy" id="59203"/>
    <lineage>
        <taxon>Bacteria</taxon>
        <taxon>Pseudomonadati</taxon>
        <taxon>Pseudomonadota</taxon>
        <taxon>Gammaproteobacteria</taxon>
        <taxon>Enterobacterales</taxon>
        <taxon>Enterobacteriaceae</taxon>
        <taxon>Salmonella</taxon>
    </lineage>
</organism>
<dbReference type="GO" id="GO:0005886">
    <property type="term" value="C:plasma membrane"/>
    <property type="evidence" value="ECO:0007669"/>
    <property type="project" value="UniProtKB-SubCell"/>
</dbReference>
<dbReference type="SMART" id="SM00388">
    <property type="entry name" value="HisKA"/>
    <property type="match status" value="1"/>
</dbReference>
<evidence type="ECO:0000256" key="11">
    <source>
        <dbReference type="ARBA" id="ARBA00022840"/>
    </source>
</evidence>
<dbReference type="Proteomes" id="UP000248731">
    <property type="component" value="Chromosome 1"/>
</dbReference>
<dbReference type="SUPFAM" id="SSF55874">
    <property type="entry name" value="ATPase domain of HSP90 chaperone/DNA topoisomerase II/histidine kinase"/>
    <property type="match status" value="1"/>
</dbReference>
<dbReference type="CDD" id="cd00082">
    <property type="entry name" value="HisKA"/>
    <property type="match status" value="1"/>
</dbReference>
<evidence type="ECO:0000256" key="12">
    <source>
        <dbReference type="ARBA" id="ARBA00022989"/>
    </source>
</evidence>
<dbReference type="InterPro" id="IPR003661">
    <property type="entry name" value="HisK_dim/P_dom"/>
</dbReference>
<dbReference type="Pfam" id="PF02518">
    <property type="entry name" value="HATPase_c"/>
    <property type="match status" value="1"/>
</dbReference>
<evidence type="ECO:0000256" key="13">
    <source>
        <dbReference type="ARBA" id="ARBA00023012"/>
    </source>
</evidence>
<dbReference type="SMART" id="SM00387">
    <property type="entry name" value="HATPase_c"/>
    <property type="match status" value="1"/>
</dbReference>
<evidence type="ECO:0000256" key="10">
    <source>
        <dbReference type="ARBA" id="ARBA00022777"/>
    </source>
</evidence>
<dbReference type="PANTHER" id="PTHR45436">
    <property type="entry name" value="SENSOR HISTIDINE KINASE YKOH"/>
    <property type="match status" value="1"/>
</dbReference>
<feature type="domain" description="Histidine kinase" evidence="17">
    <location>
        <begin position="91"/>
        <end position="298"/>
    </location>
</feature>
<keyword evidence="5" id="KW-0997">Cell inner membrane</keyword>
<dbReference type="Gene3D" id="6.10.340.10">
    <property type="match status" value="1"/>
</dbReference>
<dbReference type="EMBL" id="LS483466">
    <property type="protein sequence ID" value="SQI27770.1"/>
    <property type="molecule type" value="Genomic_DNA"/>
</dbReference>
<gene>
    <name evidence="19" type="primary">basS</name>
    <name evidence="19" type="ORF">NCTC7307_05179</name>
</gene>
<keyword evidence="14 16" id="KW-0472">Membrane</keyword>
<dbReference type="PANTHER" id="PTHR45436:SF7">
    <property type="entry name" value="SENSOR PROTEIN BASS"/>
    <property type="match status" value="1"/>
</dbReference>
<evidence type="ECO:0000256" key="2">
    <source>
        <dbReference type="ARBA" id="ARBA00004429"/>
    </source>
</evidence>
<dbReference type="InterPro" id="IPR005467">
    <property type="entry name" value="His_kinase_dom"/>
</dbReference>
<comment type="catalytic activity">
    <reaction evidence="1">
        <text>ATP + protein L-histidine = ADP + protein N-phospho-L-histidine.</text>
        <dbReference type="EC" id="2.7.13.3"/>
    </reaction>
</comment>
<keyword evidence="8 16" id="KW-0812">Transmembrane</keyword>
<reference evidence="19 20" key="1">
    <citation type="submission" date="2018-06" db="EMBL/GenBank/DDBJ databases">
        <authorList>
            <consortium name="Pathogen Informatics"/>
            <person name="Doyle S."/>
        </authorList>
    </citation>
    <scope>NUCLEOTIDE SEQUENCE [LARGE SCALE GENOMIC DNA]</scope>
    <source>
        <strain evidence="19 20">NCTC7307</strain>
    </source>
</reference>